<evidence type="ECO:0000313" key="1">
    <source>
        <dbReference type="EMBL" id="QHU30485.1"/>
    </source>
</evidence>
<organism evidence="1">
    <name type="scientific">viral metagenome</name>
    <dbReference type="NCBI Taxonomy" id="1070528"/>
    <lineage>
        <taxon>unclassified sequences</taxon>
        <taxon>metagenomes</taxon>
        <taxon>organismal metagenomes</taxon>
    </lineage>
</organism>
<accession>A0A6C0LKG8</accession>
<proteinExistence type="predicted"/>
<sequence>MLDSHIVLLTRYNYKGLTLFQILSNIRKTFNSSIDYHSILNICTRMIDKGILQKTKNKNGVIVYKLYNIYRDGQQDNS</sequence>
<dbReference type="EMBL" id="MN740509">
    <property type="protein sequence ID" value="QHU30485.1"/>
    <property type="molecule type" value="Genomic_DNA"/>
</dbReference>
<name>A0A6C0LKG8_9ZZZZ</name>
<dbReference type="AlphaFoldDB" id="A0A6C0LKG8"/>
<reference evidence="1" key="1">
    <citation type="journal article" date="2020" name="Nature">
        <title>Giant virus diversity and host interactions through global metagenomics.</title>
        <authorList>
            <person name="Schulz F."/>
            <person name="Roux S."/>
            <person name="Paez-Espino D."/>
            <person name="Jungbluth S."/>
            <person name="Walsh D.A."/>
            <person name="Denef V.J."/>
            <person name="McMahon K.D."/>
            <person name="Konstantinidis K.T."/>
            <person name="Eloe-Fadrosh E.A."/>
            <person name="Kyrpides N.C."/>
            <person name="Woyke T."/>
        </authorList>
    </citation>
    <scope>NUCLEOTIDE SEQUENCE</scope>
    <source>
        <strain evidence="1">GVMAG-M-3300027833-19</strain>
    </source>
</reference>
<protein>
    <submittedName>
        <fullName evidence="1">Uncharacterized protein</fullName>
    </submittedName>
</protein>